<dbReference type="GO" id="GO:0015074">
    <property type="term" value="P:DNA integration"/>
    <property type="evidence" value="ECO:0007669"/>
    <property type="project" value="InterPro"/>
</dbReference>
<gene>
    <name evidence="3" type="ORF">INT46_008663</name>
</gene>
<dbReference type="Pfam" id="PF00665">
    <property type="entry name" value="rve"/>
    <property type="match status" value="1"/>
</dbReference>
<dbReference type="AlphaFoldDB" id="A0A8H7QQ54"/>
<feature type="region of interest" description="Disordered" evidence="1">
    <location>
        <begin position="424"/>
        <end position="470"/>
    </location>
</feature>
<sequence>MDLPLFDNLRYFLETLECPSWMSEEDRINLEDVKHKYFMKEGRIYLKGTERMLLSVREYPQCFDMYHSHPLGGHFAFRNTFRKISRHYYWPTMKEDITRDVNCCPRCQTKGKEVVQEPLHPIPVLPTPFYMISMDIKHVSSSRADHKYIIVAIDYFSKWVEAKALVFANSIEVSCFLYEDVICRHSAPTIVITDNGTPFVNDLISKVCSGFYIEHRRTSKFHASANGQVERFNRTLGGGLRMLSNDEKDDWHLYLPGFLFAYRTMYQQTTRHTPFMMLYGREARTPFENYMLPKPQLKKLTKSELELEIQRIFVKTVQHMKSVHSSAAEFISKSQENQEIRIAKKIAGNKDKHKPPFSIGDLVMKYNDSVVHDLSKKLQDRYVGPYIVHKTYTNSTTMDIIESLQFSLLATDFEGLSDSAITDPISSSSSTTSNATMSPPPFSDSYLPSLDSSSPTLLDPNSSSNPKSSNFNEINELFQHIQDSKIIENKLKKKIHKKTDLLAITVMKTLDIEHSRTMKLNHLLKPYNRIFKQDPKLKELIMKRITRKYNQNNL</sequence>
<evidence type="ECO:0000313" key="4">
    <source>
        <dbReference type="Proteomes" id="UP000650833"/>
    </source>
</evidence>
<dbReference type="OrthoDB" id="5592268at2759"/>
<organism evidence="3 4">
    <name type="scientific">Mucor plumbeus</name>
    <dbReference type="NCBI Taxonomy" id="97098"/>
    <lineage>
        <taxon>Eukaryota</taxon>
        <taxon>Fungi</taxon>
        <taxon>Fungi incertae sedis</taxon>
        <taxon>Mucoromycota</taxon>
        <taxon>Mucoromycotina</taxon>
        <taxon>Mucoromycetes</taxon>
        <taxon>Mucorales</taxon>
        <taxon>Mucorineae</taxon>
        <taxon>Mucoraceae</taxon>
        <taxon>Mucor</taxon>
    </lineage>
</organism>
<dbReference type="PANTHER" id="PTHR37984:SF5">
    <property type="entry name" value="PROTEIN NYNRIN-LIKE"/>
    <property type="match status" value="1"/>
</dbReference>
<feature type="domain" description="Integrase catalytic" evidence="2">
    <location>
        <begin position="124"/>
        <end position="282"/>
    </location>
</feature>
<dbReference type="SUPFAM" id="SSF53098">
    <property type="entry name" value="Ribonuclease H-like"/>
    <property type="match status" value="1"/>
</dbReference>
<proteinExistence type="predicted"/>
<evidence type="ECO:0000256" key="1">
    <source>
        <dbReference type="SAM" id="MobiDB-lite"/>
    </source>
</evidence>
<evidence type="ECO:0000259" key="2">
    <source>
        <dbReference type="PROSITE" id="PS50994"/>
    </source>
</evidence>
<comment type="caution">
    <text evidence="3">The sequence shown here is derived from an EMBL/GenBank/DDBJ whole genome shotgun (WGS) entry which is preliminary data.</text>
</comment>
<dbReference type="Gene3D" id="1.10.340.70">
    <property type="match status" value="1"/>
</dbReference>
<dbReference type="Proteomes" id="UP000650833">
    <property type="component" value="Unassembled WGS sequence"/>
</dbReference>
<dbReference type="PROSITE" id="PS50994">
    <property type="entry name" value="INTEGRASE"/>
    <property type="match status" value="1"/>
</dbReference>
<dbReference type="InterPro" id="IPR001584">
    <property type="entry name" value="Integrase_cat-core"/>
</dbReference>
<dbReference type="InterPro" id="IPR041588">
    <property type="entry name" value="Integrase_H2C2"/>
</dbReference>
<dbReference type="InterPro" id="IPR050951">
    <property type="entry name" value="Retrovirus_Pol_polyprotein"/>
</dbReference>
<dbReference type="EMBL" id="JAEPRC010000477">
    <property type="protein sequence ID" value="KAG2196429.1"/>
    <property type="molecule type" value="Genomic_DNA"/>
</dbReference>
<dbReference type="Pfam" id="PF17921">
    <property type="entry name" value="Integrase_H2C2"/>
    <property type="match status" value="1"/>
</dbReference>
<dbReference type="InterPro" id="IPR012337">
    <property type="entry name" value="RNaseH-like_sf"/>
</dbReference>
<dbReference type="GO" id="GO:0005634">
    <property type="term" value="C:nucleus"/>
    <property type="evidence" value="ECO:0007669"/>
    <property type="project" value="UniProtKB-ARBA"/>
</dbReference>
<reference evidence="3" key="1">
    <citation type="submission" date="2020-12" db="EMBL/GenBank/DDBJ databases">
        <title>Metabolic potential, ecology and presence of endohyphal bacteria is reflected in genomic diversity of Mucoromycotina.</title>
        <authorList>
            <person name="Muszewska A."/>
            <person name="Okrasinska A."/>
            <person name="Steczkiewicz K."/>
            <person name="Drgas O."/>
            <person name="Orlowska M."/>
            <person name="Perlinska-Lenart U."/>
            <person name="Aleksandrzak-Piekarczyk T."/>
            <person name="Szatraj K."/>
            <person name="Zielenkiewicz U."/>
            <person name="Pilsyk S."/>
            <person name="Malc E."/>
            <person name="Mieczkowski P."/>
            <person name="Kruszewska J.S."/>
            <person name="Biernat P."/>
            <person name="Pawlowska J."/>
        </authorList>
    </citation>
    <scope>NUCLEOTIDE SEQUENCE</scope>
    <source>
        <strain evidence="3">CBS 226.32</strain>
    </source>
</reference>
<dbReference type="Gene3D" id="3.30.420.10">
    <property type="entry name" value="Ribonuclease H-like superfamily/Ribonuclease H"/>
    <property type="match status" value="1"/>
</dbReference>
<name>A0A8H7QQ54_9FUNG</name>
<accession>A0A8H7QQ54</accession>
<keyword evidence="4" id="KW-1185">Reference proteome</keyword>
<dbReference type="GO" id="GO:0003676">
    <property type="term" value="F:nucleic acid binding"/>
    <property type="evidence" value="ECO:0007669"/>
    <property type="project" value="InterPro"/>
</dbReference>
<evidence type="ECO:0000313" key="3">
    <source>
        <dbReference type="EMBL" id="KAG2196429.1"/>
    </source>
</evidence>
<dbReference type="InterPro" id="IPR036397">
    <property type="entry name" value="RNaseH_sf"/>
</dbReference>
<protein>
    <recommendedName>
        <fullName evidence="2">Integrase catalytic domain-containing protein</fullName>
    </recommendedName>
</protein>
<dbReference type="PANTHER" id="PTHR37984">
    <property type="entry name" value="PROTEIN CBG26694"/>
    <property type="match status" value="1"/>
</dbReference>